<organism evidence="1 2">
    <name type="scientific">Glycine soja</name>
    <name type="common">Wild soybean</name>
    <dbReference type="NCBI Taxonomy" id="3848"/>
    <lineage>
        <taxon>Eukaryota</taxon>
        <taxon>Viridiplantae</taxon>
        <taxon>Streptophyta</taxon>
        <taxon>Embryophyta</taxon>
        <taxon>Tracheophyta</taxon>
        <taxon>Spermatophyta</taxon>
        <taxon>Magnoliopsida</taxon>
        <taxon>eudicotyledons</taxon>
        <taxon>Gunneridae</taxon>
        <taxon>Pentapetalae</taxon>
        <taxon>rosids</taxon>
        <taxon>fabids</taxon>
        <taxon>Fabales</taxon>
        <taxon>Fabaceae</taxon>
        <taxon>Papilionoideae</taxon>
        <taxon>50 kb inversion clade</taxon>
        <taxon>NPAAA clade</taxon>
        <taxon>indigoferoid/millettioid clade</taxon>
        <taxon>Phaseoleae</taxon>
        <taxon>Glycine</taxon>
        <taxon>Glycine subgen. Soja</taxon>
    </lineage>
</organism>
<reference evidence="1 2" key="1">
    <citation type="submission" date="2018-09" db="EMBL/GenBank/DDBJ databases">
        <title>A high-quality reference genome of wild soybean provides a powerful tool to mine soybean genomes.</title>
        <authorList>
            <person name="Xie M."/>
            <person name="Chung C.Y.L."/>
            <person name="Li M.-W."/>
            <person name="Wong F.-L."/>
            <person name="Chan T.-F."/>
            <person name="Lam H.-M."/>
        </authorList>
    </citation>
    <scope>NUCLEOTIDE SEQUENCE [LARGE SCALE GENOMIC DNA]</scope>
    <source>
        <strain evidence="2">cv. W05</strain>
        <tissue evidence="1">Hypocotyl of etiolated seedlings</tissue>
    </source>
</reference>
<accession>A0A445INA5</accession>
<dbReference type="Proteomes" id="UP000289340">
    <property type="component" value="Chromosome 10"/>
</dbReference>
<evidence type="ECO:0000313" key="1">
    <source>
        <dbReference type="EMBL" id="RZB87531.1"/>
    </source>
</evidence>
<name>A0A445INA5_GLYSO</name>
<dbReference type="AlphaFoldDB" id="A0A445INA5"/>
<proteinExistence type="predicted"/>
<gene>
    <name evidence="1" type="ORF">D0Y65_027238</name>
</gene>
<protein>
    <submittedName>
        <fullName evidence="1">Uncharacterized protein</fullName>
    </submittedName>
</protein>
<sequence length="52" mass="6400">MDVDTISLLFFLYSTFHINIYLYIHVFWMAEYCIFLCWLNLEILFESAFMFA</sequence>
<keyword evidence="2" id="KW-1185">Reference proteome</keyword>
<comment type="caution">
    <text evidence="1">The sequence shown here is derived from an EMBL/GenBank/DDBJ whole genome shotgun (WGS) entry which is preliminary data.</text>
</comment>
<evidence type="ECO:0000313" key="2">
    <source>
        <dbReference type="Proteomes" id="UP000289340"/>
    </source>
</evidence>
<dbReference type="EMBL" id="QZWG01000010">
    <property type="protein sequence ID" value="RZB87531.1"/>
    <property type="molecule type" value="Genomic_DNA"/>
</dbReference>